<name>A0A061ATW0_CYBFA</name>
<protein>
    <submittedName>
        <fullName evidence="2">CYFA0S05e02421g1_1</fullName>
    </submittedName>
</protein>
<proteinExistence type="predicted"/>
<dbReference type="AlphaFoldDB" id="A0A061ATW0"/>
<gene>
    <name evidence="2" type="ORF">CYFA0S_05e02421g</name>
</gene>
<evidence type="ECO:0000256" key="1">
    <source>
        <dbReference type="SAM" id="MobiDB-lite"/>
    </source>
</evidence>
<organism evidence="2">
    <name type="scientific">Cyberlindnera fabianii</name>
    <name type="common">Yeast</name>
    <name type="synonym">Hansenula fabianii</name>
    <dbReference type="NCBI Taxonomy" id="36022"/>
    <lineage>
        <taxon>Eukaryota</taxon>
        <taxon>Fungi</taxon>
        <taxon>Dikarya</taxon>
        <taxon>Ascomycota</taxon>
        <taxon>Saccharomycotina</taxon>
        <taxon>Saccharomycetes</taxon>
        <taxon>Phaffomycetales</taxon>
        <taxon>Phaffomycetaceae</taxon>
        <taxon>Cyberlindnera</taxon>
    </lineage>
</organism>
<reference evidence="2" key="1">
    <citation type="journal article" date="2014" name="Genome Announc.">
        <title>Genome sequence of the yeast Cyberlindnera fabianii (Hansenula fabianii).</title>
        <authorList>
            <person name="Freel K.C."/>
            <person name="Sarilar V."/>
            <person name="Neuveglise C."/>
            <person name="Devillers H."/>
            <person name="Friedrich A."/>
            <person name="Schacherer J."/>
        </authorList>
    </citation>
    <scope>NUCLEOTIDE SEQUENCE</scope>
    <source>
        <strain evidence="2">YJS4271</strain>
    </source>
</reference>
<accession>A0A061ATW0</accession>
<dbReference type="EMBL" id="LK052890">
    <property type="protein sequence ID" value="CDR40612.1"/>
    <property type="molecule type" value="Genomic_DNA"/>
</dbReference>
<feature type="region of interest" description="Disordered" evidence="1">
    <location>
        <begin position="1"/>
        <end position="24"/>
    </location>
</feature>
<sequence length="149" mass="16834">MEVEKNGCHSTKRMTLRSSQSQRSDTTKGSFMVLYVIGPGFHVEDLPSGVLPSVLPVYLDQDCIFFHLPHASTCQKPNSDGPLQLSQNVDVDDRGWGRDILIGSHHPYQWRSPMRLDGYSGVLVPRITTRPPKGPAYNGRYSPQWILRR</sequence>
<evidence type="ECO:0000313" key="2">
    <source>
        <dbReference type="EMBL" id="CDR40612.1"/>
    </source>
</evidence>